<dbReference type="Pfam" id="PF19837">
    <property type="entry name" value="DUF6316"/>
    <property type="match status" value="1"/>
</dbReference>
<proteinExistence type="predicted"/>
<evidence type="ECO:0000313" key="3">
    <source>
        <dbReference type="Proteomes" id="UP000235005"/>
    </source>
</evidence>
<gene>
    <name evidence="2" type="ORF">C0039_16745</name>
</gene>
<evidence type="ECO:0000259" key="1">
    <source>
        <dbReference type="Pfam" id="PF19837"/>
    </source>
</evidence>
<protein>
    <recommendedName>
        <fullName evidence="1">DUF6316 domain-containing protein</fullName>
    </recommendedName>
</protein>
<sequence length="78" mass="9257">MSAKRQSDHQERTWFRADRFFQHEGKWYFHTREGTLEGPFGDRFSARERMEAYVMAMNSGMLGVIQQGEADWDLLPLD</sequence>
<accession>A0A2N5WZ85</accession>
<organism evidence="2 3">
    <name type="scientific">Pseudohalioglobus lutimaris</name>
    <dbReference type="NCBI Taxonomy" id="1737061"/>
    <lineage>
        <taxon>Bacteria</taxon>
        <taxon>Pseudomonadati</taxon>
        <taxon>Pseudomonadota</taxon>
        <taxon>Gammaproteobacteria</taxon>
        <taxon>Cellvibrionales</taxon>
        <taxon>Halieaceae</taxon>
        <taxon>Pseudohalioglobus</taxon>
    </lineage>
</organism>
<dbReference type="AlphaFoldDB" id="A0A2N5WZ85"/>
<dbReference type="InterPro" id="IPR045630">
    <property type="entry name" value="DUF6316"/>
</dbReference>
<reference evidence="2 3" key="1">
    <citation type="submission" date="2018-01" db="EMBL/GenBank/DDBJ databases">
        <title>The draft genome sequence of Halioglobus lutimaris HF004.</title>
        <authorList>
            <person name="Du Z.-J."/>
            <person name="Shi M.-J."/>
        </authorList>
    </citation>
    <scope>NUCLEOTIDE SEQUENCE [LARGE SCALE GENOMIC DNA]</scope>
    <source>
        <strain evidence="2 3">HF004</strain>
    </source>
</reference>
<dbReference type="EMBL" id="PKUS01000028">
    <property type="protein sequence ID" value="PLW67554.1"/>
    <property type="molecule type" value="Genomic_DNA"/>
</dbReference>
<name>A0A2N5WZ85_9GAMM</name>
<keyword evidence="3" id="KW-1185">Reference proteome</keyword>
<feature type="domain" description="DUF6316" evidence="1">
    <location>
        <begin position="5"/>
        <end position="58"/>
    </location>
</feature>
<dbReference type="RefSeq" id="WP_075998801.1">
    <property type="nucleotide sequence ID" value="NZ_PKUS01000028.1"/>
</dbReference>
<evidence type="ECO:0000313" key="2">
    <source>
        <dbReference type="EMBL" id="PLW67554.1"/>
    </source>
</evidence>
<dbReference type="OrthoDB" id="6199386at2"/>
<dbReference type="Proteomes" id="UP000235005">
    <property type="component" value="Unassembled WGS sequence"/>
</dbReference>
<comment type="caution">
    <text evidence="2">The sequence shown here is derived from an EMBL/GenBank/DDBJ whole genome shotgun (WGS) entry which is preliminary data.</text>
</comment>